<keyword evidence="4" id="KW-1185">Reference proteome</keyword>
<name>A0A3N4KSU8_9PEZI</name>
<keyword evidence="2" id="KW-1133">Transmembrane helix</keyword>
<feature type="transmembrane region" description="Helical" evidence="2">
    <location>
        <begin position="149"/>
        <end position="167"/>
    </location>
</feature>
<dbReference type="InParanoid" id="A0A3N4KSU8"/>
<keyword evidence="2" id="KW-0812">Transmembrane</keyword>
<dbReference type="EMBL" id="ML119122">
    <property type="protein sequence ID" value="RPB13590.1"/>
    <property type="molecule type" value="Genomic_DNA"/>
</dbReference>
<proteinExistence type="predicted"/>
<feature type="transmembrane region" description="Helical" evidence="2">
    <location>
        <begin position="47"/>
        <end position="66"/>
    </location>
</feature>
<evidence type="ECO:0000256" key="2">
    <source>
        <dbReference type="SAM" id="Phobius"/>
    </source>
</evidence>
<dbReference type="AlphaFoldDB" id="A0A3N4KSU8"/>
<organism evidence="3 4">
    <name type="scientific">Morchella conica CCBAS932</name>
    <dbReference type="NCBI Taxonomy" id="1392247"/>
    <lineage>
        <taxon>Eukaryota</taxon>
        <taxon>Fungi</taxon>
        <taxon>Dikarya</taxon>
        <taxon>Ascomycota</taxon>
        <taxon>Pezizomycotina</taxon>
        <taxon>Pezizomycetes</taxon>
        <taxon>Pezizales</taxon>
        <taxon>Morchellaceae</taxon>
        <taxon>Morchella</taxon>
    </lineage>
</organism>
<protein>
    <submittedName>
        <fullName evidence="3">Uncharacterized protein</fullName>
    </submittedName>
</protein>
<feature type="region of interest" description="Disordered" evidence="1">
    <location>
        <begin position="359"/>
        <end position="434"/>
    </location>
</feature>
<reference evidence="3 4" key="1">
    <citation type="journal article" date="2018" name="Nat. Ecol. Evol.">
        <title>Pezizomycetes genomes reveal the molecular basis of ectomycorrhizal truffle lifestyle.</title>
        <authorList>
            <person name="Murat C."/>
            <person name="Payen T."/>
            <person name="Noel B."/>
            <person name="Kuo A."/>
            <person name="Morin E."/>
            <person name="Chen J."/>
            <person name="Kohler A."/>
            <person name="Krizsan K."/>
            <person name="Balestrini R."/>
            <person name="Da Silva C."/>
            <person name="Montanini B."/>
            <person name="Hainaut M."/>
            <person name="Levati E."/>
            <person name="Barry K.W."/>
            <person name="Belfiori B."/>
            <person name="Cichocki N."/>
            <person name="Clum A."/>
            <person name="Dockter R.B."/>
            <person name="Fauchery L."/>
            <person name="Guy J."/>
            <person name="Iotti M."/>
            <person name="Le Tacon F."/>
            <person name="Lindquist E.A."/>
            <person name="Lipzen A."/>
            <person name="Malagnac F."/>
            <person name="Mello A."/>
            <person name="Molinier V."/>
            <person name="Miyauchi S."/>
            <person name="Poulain J."/>
            <person name="Riccioni C."/>
            <person name="Rubini A."/>
            <person name="Sitrit Y."/>
            <person name="Splivallo R."/>
            <person name="Traeger S."/>
            <person name="Wang M."/>
            <person name="Zifcakova L."/>
            <person name="Wipf D."/>
            <person name="Zambonelli A."/>
            <person name="Paolocci F."/>
            <person name="Nowrousian M."/>
            <person name="Ottonello S."/>
            <person name="Baldrian P."/>
            <person name="Spatafora J.W."/>
            <person name="Henrissat B."/>
            <person name="Nagy L.G."/>
            <person name="Aury J.M."/>
            <person name="Wincker P."/>
            <person name="Grigoriev I.V."/>
            <person name="Bonfante P."/>
            <person name="Martin F.M."/>
        </authorList>
    </citation>
    <scope>NUCLEOTIDE SEQUENCE [LARGE SCALE GENOMIC DNA]</scope>
    <source>
        <strain evidence="3 4">CCBAS932</strain>
    </source>
</reference>
<keyword evidence="2" id="KW-0472">Membrane</keyword>
<feature type="transmembrane region" description="Helical" evidence="2">
    <location>
        <begin position="257"/>
        <end position="277"/>
    </location>
</feature>
<sequence length="434" mass="49255">MSDNEVPSVELYPEVIVFATFIIIYTCGSVAAAGFTHLLFRLNGKQVVYVSLMSLSIFLQNILTVTQESFSIALWPLLQIETYEMNMEQWRNPEASIVYQTSPNVAIKILFEMRTYFFNVESLLFFFWSLMLFVSVWEIESRILKSEKFVAGTKYFCFILPIFQLVLTNLEPIIEIPTLHLIFGNCTMAITLTLGCIFMGLILARCLLVMWTSNWTHKVRAWRGYDNGHGRNQPGHQTGIRRTISNASATDGEDRYILLRFLAGFAVIGGLQTSYFLSQLTYAQTIEALKEPLAPRPHLGWTTSEQLADWAFYLASASTGYLMLAVFGTTRESRRQIRRIWAEFRGKVPYGKKDEEYISFRSDSNNNTDMPYDGQRRGSSPSSGLEQRARSREIPPKPMTFVSSRTTPLGSPDGGGARPFSPGYADVDLKTPRL</sequence>
<evidence type="ECO:0000313" key="3">
    <source>
        <dbReference type="EMBL" id="RPB13590.1"/>
    </source>
</evidence>
<accession>A0A3N4KSU8</accession>
<gene>
    <name evidence="3" type="ORF">P167DRAFT_104873</name>
</gene>
<feature type="transmembrane region" description="Helical" evidence="2">
    <location>
        <begin position="15"/>
        <end position="40"/>
    </location>
</feature>
<dbReference type="Proteomes" id="UP000277580">
    <property type="component" value="Unassembled WGS sequence"/>
</dbReference>
<feature type="transmembrane region" description="Helical" evidence="2">
    <location>
        <begin position="187"/>
        <end position="211"/>
    </location>
</feature>
<feature type="transmembrane region" description="Helical" evidence="2">
    <location>
        <begin position="116"/>
        <end position="137"/>
    </location>
</feature>
<dbReference type="OrthoDB" id="5287295at2759"/>
<feature type="transmembrane region" description="Helical" evidence="2">
    <location>
        <begin position="310"/>
        <end position="329"/>
    </location>
</feature>
<evidence type="ECO:0000313" key="4">
    <source>
        <dbReference type="Proteomes" id="UP000277580"/>
    </source>
</evidence>
<evidence type="ECO:0000256" key="1">
    <source>
        <dbReference type="SAM" id="MobiDB-lite"/>
    </source>
</evidence>